<organism evidence="1">
    <name type="scientific">bioreactor metagenome</name>
    <dbReference type="NCBI Taxonomy" id="1076179"/>
    <lineage>
        <taxon>unclassified sequences</taxon>
        <taxon>metagenomes</taxon>
        <taxon>ecological metagenomes</taxon>
    </lineage>
</organism>
<dbReference type="EMBL" id="VSSQ01017800">
    <property type="protein sequence ID" value="MPM60432.1"/>
    <property type="molecule type" value="Genomic_DNA"/>
</dbReference>
<gene>
    <name evidence="1" type="ORF">SDC9_107283</name>
</gene>
<dbReference type="AlphaFoldDB" id="A0A645B4T3"/>
<proteinExistence type="predicted"/>
<evidence type="ECO:0000313" key="1">
    <source>
        <dbReference type="EMBL" id="MPM60432.1"/>
    </source>
</evidence>
<comment type="caution">
    <text evidence="1">The sequence shown here is derived from an EMBL/GenBank/DDBJ whole genome shotgun (WGS) entry which is preliminary data.</text>
</comment>
<name>A0A645B4T3_9ZZZZ</name>
<accession>A0A645B4T3</accession>
<sequence>MLGKAAIRFLAADLPQPQQCKFDLFMAGGEFWTGVQEAAHQQIGRLAGDFEHALLACGQIMRNPGFDQMAVAIQFVFDL</sequence>
<reference evidence="1" key="1">
    <citation type="submission" date="2019-08" db="EMBL/GenBank/DDBJ databases">
        <authorList>
            <person name="Kucharzyk K."/>
            <person name="Murdoch R.W."/>
            <person name="Higgins S."/>
            <person name="Loffler F."/>
        </authorList>
    </citation>
    <scope>NUCLEOTIDE SEQUENCE</scope>
</reference>
<protein>
    <submittedName>
        <fullName evidence="1">Uncharacterized protein</fullName>
    </submittedName>
</protein>